<organism evidence="2 3">
    <name type="scientific">Paramecium tetraurelia</name>
    <dbReference type="NCBI Taxonomy" id="5888"/>
    <lineage>
        <taxon>Eukaryota</taxon>
        <taxon>Sar</taxon>
        <taxon>Alveolata</taxon>
        <taxon>Ciliophora</taxon>
        <taxon>Intramacronucleata</taxon>
        <taxon>Oligohymenophorea</taxon>
        <taxon>Peniculida</taxon>
        <taxon>Parameciidae</taxon>
        <taxon>Paramecium</taxon>
    </lineage>
</organism>
<proteinExistence type="predicted"/>
<dbReference type="Proteomes" id="UP000000600">
    <property type="component" value="Unassembled WGS sequence"/>
</dbReference>
<dbReference type="RefSeq" id="XP_001438882.1">
    <property type="nucleotide sequence ID" value="XM_001438845.2"/>
</dbReference>
<evidence type="ECO:0000256" key="1">
    <source>
        <dbReference type="SAM" id="MobiDB-lite"/>
    </source>
</evidence>
<feature type="region of interest" description="Disordered" evidence="1">
    <location>
        <begin position="100"/>
        <end position="130"/>
    </location>
</feature>
<reference evidence="2 3" key="1">
    <citation type="journal article" date="2006" name="Nature">
        <title>Global trends of whole-genome duplications revealed by the ciliate Paramecium tetraurelia.</title>
        <authorList>
            <consortium name="Genoscope"/>
            <person name="Aury J.-M."/>
            <person name="Jaillon O."/>
            <person name="Duret L."/>
            <person name="Noel B."/>
            <person name="Jubin C."/>
            <person name="Porcel B.M."/>
            <person name="Segurens B."/>
            <person name="Daubin V."/>
            <person name="Anthouard V."/>
            <person name="Aiach N."/>
            <person name="Arnaiz O."/>
            <person name="Billaut A."/>
            <person name="Beisson J."/>
            <person name="Blanc I."/>
            <person name="Bouhouche K."/>
            <person name="Camara F."/>
            <person name="Duharcourt S."/>
            <person name="Guigo R."/>
            <person name="Gogendeau D."/>
            <person name="Katinka M."/>
            <person name="Keller A.-M."/>
            <person name="Kissmehl R."/>
            <person name="Klotz C."/>
            <person name="Koll F."/>
            <person name="Le Moue A."/>
            <person name="Lepere C."/>
            <person name="Malinsky S."/>
            <person name="Nowacki M."/>
            <person name="Nowak J.K."/>
            <person name="Plattner H."/>
            <person name="Poulain J."/>
            <person name="Ruiz F."/>
            <person name="Serrano V."/>
            <person name="Zagulski M."/>
            <person name="Dessen P."/>
            <person name="Betermier M."/>
            <person name="Weissenbach J."/>
            <person name="Scarpelli C."/>
            <person name="Schachter V."/>
            <person name="Sperling L."/>
            <person name="Meyer E."/>
            <person name="Cohen J."/>
            <person name="Wincker P."/>
        </authorList>
    </citation>
    <scope>NUCLEOTIDE SEQUENCE [LARGE SCALE GENOMIC DNA]</scope>
    <source>
        <strain evidence="2 3">Stock d4-2</strain>
    </source>
</reference>
<dbReference type="OMA" id="QFEMAHE"/>
<evidence type="ECO:0000313" key="2">
    <source>
        <dbReference type="EMBL" id="CAK71485.1"/>
    </source>
</evidence>
<dbReference type="GeneID" id="5024667"/>
<dbReference type="AlphaFoldDB" id="A0CL18"/>
<dbReference type="HOGENOM" id="CLU_1942161_0_0_1"/>
<keyword evidence="3" id="KW-1185">Reference proteome</keyword>
<feature type="compositionally biased region" description="Polar residues" evidence="1">
    <location>
        <begin position="115"/>
        <end position="130"/>
    </location>
</feature>
<dbReference type="InParanoid" id="A0CL18"/>
<evidence type="ECO:0000313" key="3">
    <source>
        <dbReference type="Proteomes" id="UP000000600"/>
    </source>
</evidence>
<accession>A0CL18</accession>
<gene>
    <name evidence="2" type="ORF">GSPATT00008032001</name>
</gene>
<sequence>MGKVHKQKGYRLENGISKKGFVEFRKMLGMPQFEMAHENNNLMKIQTLQINIENDDKWINTYKPTPEVKLQKYLLHCKNSDQSIISSLNKVDRFLNQQGRHKTIGQGKDEEIQKKQNSLSTEVQYSNKIA</sequence>
<protein>
    <submittedName>
        <fullName evidence="2">Uncharacterized protein</fullName>
    </submittedName>
</protein>
<name>A0CL18_PARTE</name>
<dbReference type="KEGG" id="ptm:GSPATT00008032001"/>
<dbReference type="OrthoDB" id="285827at2759"/>
<dbReference type="EMBL" id="CT868097">
    <property type="protein sequence ID" value="CAK71485.1"/>
    <property type="molecule type" value="Genomic_DNA"/>
</dbReference>